<keyword evidence="2" id="KW-1185">Reference proteome</keyword>
<accession>A0A2N0UJA4</accession>
<comment type="caution">
    <text evidence="1">The sequence shown here is derived from an EMBL/GenBank/DDBJ whole genome shotgun (WGS) entry which is preliminary data.</text>
</comment>
<dbReference type="InterPro" id="IPR009296">
    <property type="entry name" value="DUF951"/>
</dbReference>
<reference evidence="1" key="1">
    <citation type="journal article" date="2018" name="Environ. Microbiol.">
        <title>Sporulation capability and amylosome conservation among diverse human colonic and rumen isolates of the keystone starch-degrader Ruminococcus bromii.</title>
        <authorList>
            <person name="Mukhopadhya I."/>
            <person name="Morais S."/>
            <person name="Laverde-Gomez J."/>
            <person name="Sheridan P.O."/>
            <person name="Walker A.W."/>
            <person name="Kelly W."/>
            <person name="Klieve A.V."/>
            <person name="Ouwerkerk D."/>
            <person name="Duncan S.H."/>
            <person name="Louis P."/>
            <person name="Koropatkin N."/>
            <person name="Cockburn D."/>
            <person name="Kibler R."/>
            <person name="Cooper P.J."/>
            <person name="Sandoval C."/>
            <person name="Crost E."/>
            <person name="Juge N."/>
            <person name="Bayer E.A."/>
            <person name="Flint H.J."/>
        </authorList>
    </citation>
    <scope>NUCLEOTIDE SEQUENCE [LARGE SCALE GENOMIC DNA]</scope>
    <source>
        <strain evidence="1">ATCC 27255</strain>
    </source>
</reference>
<dbReference type="RefSeq" id="WP_101029820.1">
    <property type="nucleotide sequence ID" value="NZ_CABMMZ010000073.1"/>
</dbReference>
<organism evidence="1 2">
    <name type="scientific">Ruminococcus bromii</name>
    <dbReference type="NCBI Taxonomy" id="40518"/>
    <lineage>
        <taxon>Bacteria</taxon>
        <taxon>Bacillati</taxon>
        <taxon>Bacillota</taxon>
        <taxon>Clostridia</taxon>
        <taxon>Eubacteriales</taxon>
        <taxon>Oscillospiraceae</taxon>
        <taxon>Ruminococcus</taxon>
    </lineage>
</organism>
<proteinExistence type="predicted"/>
<sequence>MNISVGDRVEMKKQHPCGCKTFEILRVGMDFKIKCEKCGREVMAPRAKIEKNIKKILTE</sequence>
<name>A0A2N0UJA4_9FIRM</name>
<dbReference type="AlphaFoldDB" id="A0A2N0UJA4"/>
<dbReference type="PIRSF" id="PIRSF037263">
    <property type="entry name" value="DUF951_bac"/>
    <property type="match status" value="1"/>
</dbReference>
<dbReference type="PANTHER" id="PTHR38455:SF1">
    <property type="entry name" value="DUF951 DOMAIN-CONTAINING PROTEIN"/>
    <property type="match status" value="1"/>
</dbReference>
<evidence type="ECO:0008006" key="3">
    <source>
        <dbReference type="Google" id="ProtNLM"/>
    </source>
</evidence>
<dbReference type="EMBL" id="NNSR01000073">
    <property type="protein sequence ID" value="PKD27050.1"/>
    <property type="molecule type" value="Genomic_DNA"/>
</dbReference>
<dbReference type="Proteomes" id="UP000233425">
    <property type="component" value="Unassembled WGS sequence"/>
</dbReference>
<protein>
    <recommendedName>
        <fullName evidence="3">DUF951 domain-containing protein</fullName>
    </recommendedName>
</protein>
<dbReference type="PANTHER" id="PTHR38455">
    <property type="entry name" value="HYPOTHETICAL CYTOSOLIC PROTEIN"/>
    <property type="match status" value="1"/>
</dbReference>
<evidence type="ECO:0000313" key="1">
    <source>
        <dbReference type="EMBL" id="PKD27050.1"/>
    </source>
</evidence>
<evidence type="ECO:0000313" key="2">
    <source>
        <dbReference type="Proteomes" id="UP000233425"/>
    </source>
</evidence>
<gene>
    <name evidence="1" type="ORF">RBATCC27255_01917</name>
</gene>
<dbReference type="Pfam" id="PF06107">
    <property type="entry name" value="DUF951"/>
    <property type="match status" value="1"/>
</dbReference>